<dbReference type="OrthoDB" id="20839at2759"/>
<dbReference type="InterPro" id="IPR051831">
    <property type="entry name" value="Bromodomain_contain_prot"/>
</dbReference>
<dbReference type="InterPro" id="IPR036427">
    <property type="entry name" value="Bromodomain-like_sf"/>
</dbReference>
<gene>
    <name evidence="4" type="ORF">TELCIR_21690</name>
</gene>
<proteinExistence type="predicted"/>
<dbReference type="Pfam" id="PF00439">
    <property type="entry name" value="Bromodomain"/>
    <property type="match status" value="1"/>
</dbReference>
<dbReference type="Proteomes" id="UP000230423">
    <property type="component" value="Unassembled WGS sequence"/>
</dbReference>
<dbReference type="PANTHER" id="PTHR22881">
    <property type="entry name" value="BROMODOMAIN CONTAINING PROTEIN"/>
    <property type="match status" value="1"/>
</dbReference>
<evidence type="ECO:0000313" key="5">
    <source>
        <dbReference type="Proteomes" id="UP000230423"/>
    </source>
</evidence>
<feature type="domain" description="Bromo" evidence="3">
    <location>
        <begin position="36"/>
        <end position="89"/>
    </location>
</feature>
<keyword evidence="1 2" id="KW-0103">Bromodomain</keyword>
<sequence>MLMSALLKPPPVVLEELIDRLSEKDKEKVFTSPVTVEGYRDFIKHPMDISTMRKKLEKGKYDSIGALRTDVLLMTDNCEKFNLENPYFLHYGRKFRKLALALLDKEEERERSLEKVETVYLDDVFLCALMKYLSHPSARFGLSYHFSCYRVNRSSRF</sequence>
<evidence type="ECO:0000259" key="3">
    <source>
        <dbReference type="PROSITE" id="PS50014"/>
    </source>
</evidence>
<dbReference type="PRINTS" id="PR00503">
    <property type="entry name" value="BROMODOMAIN"/>
</dbReference>
<accession>A0A2G9TG04</accession>
<organism evidence="4 5">
    <name type="scientific">Teladorsagia circumcincta</name>
    <name type="common">Brown stomach worm</name>
    <name type="synonym">Ostertagia circumcincta</name>
    <dbReference type="NCBI Taxonomy" id="45464"/>
    <lineage>
        <taxon>Eukaryota</taxon>
        <taxon>Metazoa</taxon>
        <taxon>Ecdysozoa</taxon>
        <taxon>Nematoda</taxon>
        <taxon>Chromadorea</taxon>
        <taxon>Rhabditida</taxon>
        <taxon>Rhabditina</taxon>
        <taxon>Rhabditomorpha</taxon>
        <taxon>Strongyloidea</taxon>
        <taxon>Trichostrongylidae</taxon>
        <taxon>Teladorsagia</taxon>
    </lineage>
</organism>
<reference evidence="4 5" key="1">
    <citation type="submission" date="2015-09" db="EMBL/GenBank/DDBJ databases">
        <title>Draft genome of the parasitic nematode Teladorsagia circumcincta isolate WARC Sus (inbred).</title>
        <authorList>
            <person name="Mitreva M."/>
        </authorList>
    </citation>
    <scope>NUCLEOTIDE SEQUENCE [LARGE SCALE GENOMIC DNA]</scope>
    <source>
        <strain evidence="4 5">S</strain>
    </source>
</reference>
<dbReference type="PROSITE" id="PS50014">
    <property type="entry name" value="BROMODOMAIN_2"/>
    <property type="match status" value="1"/>
</dbReference>
<dbReference type="InterPro" id="IPR001487">
    <property type="entry name" value="Bromodomain"/>
</dbReference>
<evidence type="ECO:0000256" key="1">
    <source>
        <dbReference type="ARBA" id="ARBA00023117"/>
    </source>
</evidence>
<evidence type="ECO:0000313" key="4">
    <source>
        <dbReference type="EMBL" id="PIO56909.1"/>
    </source>
</evidence>
<dbReference type="EMBL" id="KZ372014">
    <property type="protein sequence ID" value="PIO56909.1"/>
    <property type="molecule type" value="Genomic_DNA"/>
</dbReference>
<keyword evidence="5" id="KW-1185">Reference proteome</keyword>
<dbReference type="PANTHER" id="PTHR22881:SF27">
    <property type="entry name" value="BROMODOMAIN CONTAINING 7_9"/>
    <property type="match status" value="1"/>
</dbReference>
<dbReference type="SMART" id="SM00297">
    <property type="entry name" value="BROMO"/>
    <property type="match status" value="1"/>
</dbReference>
<dbReference type="SUPFAM" id="SSF47370">
    <property type="entry name" value="Bromodomain"/>
    <property type="match status" value="1"/>
</dbReference>
<dbReference type="Gene3D" id="1.20.920.10">
    <property type="entry name" value="Bromodomain-like"/>
    <property type="match status" value="1"/>
</dbReference>
<name>A0A2G9TG04_TELCI</name>
<dbReference type="AlphaFoldDB" id="A0A2G9TG04"/>
<protein>
    <submittedName>
        <fullName evidence="4">Bromodomain protein</fullName>
    </submittedName>
</protein>
<evidence type="ECO:0000256" key="2">
    <source>
        <dbReference type="PROSITE-ProRule" id="PRU00035"/>
    </source>
</evidence>